<name>A0ABQ6JZE4_9MICO</name>
<evidence type="ECO:0008006" key="3">
    <source>
        <dbReference type="Google" id="ProtNLM"/>
    </source>
</evidence>
<proteinExistence type="predicted"/>
<dbReference type="EMBL" id="BSVB01000001">
    <property type="protein sequence ID" value="GMA93701.1"/>
    <property type="molecule type" value="Genomic_DNA"/>
</dbReference>
<reference evidence="2" key="1">
    <citation type="journal article" date="2019" name="Int. J. Syst. Evol. Microbiol.">
        <title>The Global Catalogue of Microorganisms (GCM) 10K type strain sequencing project: providing services to taxonomists for standard genome sequencing and annotation.</title>
        <authorList>
            <consortium name="The Broad Institute Genomics Platform"/>
            <consortium name="The Broad Institute Genome Sequencing Center for Infectious Disease"/>
            <person name="Wu L."/>
            <person name="Ma J."/>
        </authorList>
    </citation>
    <scope>NUCLEOTIDE SEQUENCE [LARGE SCALE GENOMIC DNA]</scope>
    <source>
        <strain evidence="2">NBRC 108894</strain>
    </source>
</reference>
<evidence type="ECO:0000313" key="2">
    <source>
        <dbReference type="Proteomes" id="UP001157034"/>
    </source>
</evidence>
<dbReference type="Gene3D" id="3.40.50.450">
    <property type="match status" value="1"/>
</dbReference>
<sequence>MGRSGAPEGDWSQLPFTPIRNTVYAPEELFAGFDPDRPESYAETMDFRAFRWFVATGRSTPTEPYPAMMRALHDSSLTLDVGRLIAGERVVGIMGGHQLPRTSDDYHRVAELGRTLARRGMLVLTGGGPGAMEAAHLGAALSRRADAELASAISTLEAMPVMPRIQAIVAEDGRVHDRLVREAHAWMAPAWAMSRAIADPGPSLSIPTWHYGHEPTTPFAPRIAKLFQNSIREDGLLTIARQGIVFTAGSAGTVQEVFEDAEQNFYAATPDDFAPMIFLGRDYWTRTLPVAQLIDTVFATAEPMVVREATRRILVTDDVAEAVARLAEFDPHRSRLER</sequence>
<evidence type="ECO:0000313" key="1">
    <source>
        <dbReference type="EMBL" id="GMA93701.1"/>
    </source>
</evidence>
<comment type="caution">
    <text evidence="1">The sequence shown here is derived from an EMBL/GenBank/DDBJ whole genome shotgun (WGS) entry which is preliminary data.</text>
</comment>
<dbReference type="InterPro" id="IPR041164">
    <property type="entry name" value="LDcluster4"/>
</dbReference>
<dbReference type="SUPFAM" id="SSF102405">
    <property type="entry name" value="MCP/YpsA-like"/>
    <property type="match status" value="1"/>
</dbReference>
<gene>
    <name evidence="1" type="ORF">GCM10025881_05250</name>
</gene>
<dbReference type="PANTHER" id="PTHR43393:SF3">
    <property type="entry name" value="LYSINE DECARBOXYLASE-LIKE PROTEIN"/>
    <property type="match status" value="1"/>
</dbReference>
<dbReference type="PANTHER" id="PTHR43393">
    <property type="entry name" value="CYTOKININ RIBOSIDE 5'-MONOPHOSPHATE PHOSPHORIBOHYDROLASE"/>
    <property type="match status" value="1"/>
</dbReference>
<protein>
    <recommendedName>
        <fullName evidence="3">Rossmann fold nucleotide-binding protein</fullName>
    </recommendedName>
</protein>
<dbReference type="InterPro" id="IPR052341">
    <property type="entry name" value="LOG_family_nucleotidases"/>
</dbReference>
<accession>A0ABQ6JZE4</accession>
<dbReference type="Proteomes" id="UP001157034">
    <property type="component" value="Unassembled WGS sequence"/>
</dbReference>
<dbReference type="RefSeq" id="WP_284252622.1">
    <property type="nucleotide sequence ID" value="NZ_BAAAQO010000003.1"/>
</dbReference>
<organism evidence="1 2">
    <name type="scientific">Pseudolysinimonas kribbensis</name>
    <dbReference type="NCBI Taxonomy" id="433641"/>
    <lineage>
        <taxon>Bacteria</taxon>
        <taxon>Bacillati</taxon>
        <taxon>Actinomycetota</taxon>
        <taxon>Actinomycetes</taxon>
        <taxon>Micrococcales</taxon>
        <taxon>Microbacteriaceae</taxon>
        <taxon>Pseudolysinimonas</taxon>
    </lineage>
</organism>
<keyword evidence="2" id="KW-1185">Reference proteome</keyword>
<dbReference type="Pfam" id="PF18306">
    <property type="entry name" value="LDcluster4"/>
    <property type="match status" value="1"/>
</dbReference>